<organism evidence="5">
    <name type="scientific">Physcomitrium patens</name>
    <name type="common">Spreading-leaved earth moss</name>
    <name type="synonym">Physcomitrella patens</name>
    <dbReference type="NCBI Taxonomy" id="3218"/>
    <lineage>
        <taxon>Eukaryota</taxon>
        <taxon>Viridiplantae</taxon>
        <taxon>Streptophyta</taxon>
        <taxon>Embryophyta</taxon>
        <taxon>Bryophyta</taxon>
        <taxon>Bryophytina</taxon>
        <taxon>Bryopsida</taxon>
        <taxon>Funariidae</taxon>
        <taxon>Funariales</taxon>
        <taxon>Funariaceae</taxon>
        <taxon>Physcomitrium</taxon>
    </lineage>
</organism>
<evidence type="ECO:0000313" key="6">
    <source>
        <dbReference type="EnsemblPlants" id="Pp3c17_7090V3.1"/>
    </source>
</evidence>
<accession>A0A2K1J306</accession>
<dbReference type="GeneID" id="112294501"/>
<dbReference type="InterPro" id="IPR026992">
    <property type="entry name" value="DIOX_N"/>
</dbReference>
<feature type="domain" description="Fe2OG dioxygenase" evidence="4">
    <location>
        <begin position="251"/>
        <end position="352"/>
    </location>
</feature>
<proteinExistence type="inferred from homology"/>
<dbReference type="Proteomes" id="UP000006727">
    <property type="component" value="Chromosome 17"/>
</dbReference>
<dbReference type="GO" id="GO:0046872">
    <property type="term" value="F:metal ion binding"/>
    <property type="evidence" value="ECO:0007669"/>
    <property type="project" value="UniProtKB-KW"/>
</dbReference>
<dbReference type="Gramene" id="Pp3c17_7090V3.1">
    <property type="protein sequence ID" value="Pp3c17_7090V3.1"/>
    <property type="gene ID" value="Pp3c17_7090"/>
</dbReference>
<reference evidence="5 7" key="1">
    <citation type="journal article" date="2008" name="Science">
        <title>The Physcomitrella genome reveals evolutionary insights into the conquest of land by plants.</title>
        <authorList>
            <person name="Rensing S."/>
            <person name="Lang D."/>
            <person name="Zimmer A."/>
            <person name="Terry A."/>
            <person name="Salamov A."/>
            <person name="Shapiro H."/>
            <person name="Nishiyama T."/>
            <person name="Perroud P.-F."/>
            <person name="Lindquist E."/>
            <person name="Kamisugi Y."/>
            <person name="Tanahashi T."/>
            <person name="Sakakibara K."/>
            <person name="Fujita T."/>
            <person name="Oishi K."/>
            <person name="Shin-I T."/>
            <person name="Kuroki Y."/>
            <person name="Toyoda A."/>
            <person name="Suzuki Y."/>
            <person name="Hashimoto A."/>
            <person name="Yamaguchi K."/>
            <person name="Sugano A."/>
            <person name="Kohara Y."/>
            <person name="Fujiyama A."/>
            <person name="Anterola A."/>
            <person name="Aoki S."/>
            <person name="Ashton N."/>
            <person name="Barbazuk W.B."/>
            <person name="Barker E."/>
            <person name="Bennetzen J."/>
            <person name="Bezanilla M."/>
            <person name="Blankenship R."/>
            <person name="Cho S.H."/>
            <person name="Dutcher S."/>
            <person name="Estelle M."/>
            <person name="Fawcett J.A."/>
            <person name="Gundlach H."/>
            <person name="Hanada K."/>
            <person name="Heyl A."/>
            <person name="Hicks K.A."/>
            <person name="Hugh J."/>
            <person name="Lohr M."/>
            <person name="Mayer K."/>
            <person name="Melkozernov A."/>
            <person name="Murata T."/>
            <person name="Nelson D."/>
            <person name="Pils B."/>
            <person name="Prigge M."/>
            <person name="Reiss B."/>
            <person name="Renner T."/>
            <person name="Rombauts S."/>
            <person name="Rushton P."/>
            <person name="Sanderfoot A."/>
            <person name="Schween G."/>
            <person name="Shiu S.-H."/>
            <person name="Stueber K."/>
            <person name="Theodoulou F.L."/>
            <person name="Tu H."/>
            <person name="Van de Peer Y."/>
            <person name="Verrier P.J."/>
            <person name="Waters E."/>
            <person name="Wood A."/>
            <person name="Yang L."/>
            <person name="Cove D."/>
            <person name="Cuming A."/>
            <person name="Hasebe M."/>
            <person name="Lucas S."/>
            <person name="Mishler D.B."/>
            <person name="Reski R."/>
            <person name="Grigoriev I."/>
            <person name="Quatrano R.S."/>
            <person name="Boore J.L."/>
        </authorList>
    </citation>
    <scope>NUCLEOTIDE SEQUENCE [LARGE SCALE GENOMIC DNA]</scope>
    <source>
        <strain evidence="6 7">cv. Gransden 2004</strain>
    </source>
</reference>
<dbReference type="InterPro" id="IPR027443">
    <property type="entry name" value="IPNS-like_sf"/>
</dbReference>
<dbReference type="PANTHER" id="PTHR47990">
    <property type="entry name" value="2-OXOGLUTARATE (2OG) AND FE(II)-DEPENDENT OXYGENASE SUPERFAMILY PROTEIN-RELATED"/>
    <property type="match status" value="1"/>
</dbReference>
<protein>
    <recommendedName>
        <fullName evidence="4">Fe2OG dioxygenase domain-containing protein</fullName>
    </recommendedName>
</protein>
<reference evidence="6" key="3">
    <citation type="submission" date="2020-12" db="UniProtKB">
        <authorList>
            <consortium name="EnsemblPlants"/>
        </authorList>
    </citation>
    <scope>IDENTIFICATION</scope>
</reference>
<reference evidence="5 7" key="2">
    <citation type="journal article" date="2018" name="Plant J.">
        <title>The Physcomitrella patens chromosome-scale assembly reveals moss genome structure and evolution.</title>
        <authorList>
            <person name="Lang D."/>
            <person name="Ullrich K.K."/>
            <person name="Murat F."/>
            <person name="Fuchs J."/>
            <person name="Jenkins J."/>
            <person name="Haas F.B."/>
            <person name="Piednoel M."/>
            <person name="Gundlach H."/>
            <person name="Van Bel M."/>
            <person name="Meyberg R."/>
            <person name="Vives C."/>
            <person name="Morata J."/>
            <person name="Symeonidi A."/>
            <person name="Hiss M."/>
            <person name="Muchero W."/>
            <person name="Kamisugi Y."/>
            <person name="Saleh O."/>
            <person name="Blanc G."/>
            <person name="Decker E.L."/>
            <person name="van Gessel N."/>
            <person name="Grimwood J."/>
            <person name="Hayes R.D."/>
            <person name="Graham S.W."/>
            <person name="Gunter L.E."/>
            <person name="McDaniel S.F."/>
            <person name="Hoernstein S.N.W."/>
            <person name="Larsson A."/>
            <person name="Li F.W."/>
            <person name="Perroud P.F."/>
            <person name="Phillips J."/>
            <person name="Ranjan P."/>
            <person name="Rokshar D.S."/>
            <person name="Rothfels C.J."/>
            <person name="Schneider L."/>
            <person name="Shu S."/>
            <person name="Stevenson D.W."/>
            <person name="Thummler F."/>
            <person name="Tillich M."/>
            <person name="Villarreal Aguilar J.C."/>
            <person name="Widiez T."/>
            <person name="Wong G.K."/>
            <person name="Wymore A."/>
            <person name="Zhang Y."/>
            <person name="Zimmer A.D."/>
            <person name="Quatrano R.S."/>
            <person name="Mayer K.F.X."/>
            <person name="Goodstein D."/>
            <person name="Casacuberta J.M."/>
            <person name="Vandepoele K."/>
            <person name="Reski R."/>
            <person name="Cuming A.C."/>
            <person name="Tuskan G.A."/>
            <person name="Maumus F."/>
            <person name="Salse J."/>
            <person name="Schmutz J."/>
            <person name="Rensing S.A."/>
        </authorList>
    </citation>
    <scope>NUCLEOTIDE SEQUENCE [LARGE SCALE GENOMIC DNA]</scope>
    <source>
        <strain evidence="6 7">cv. Gransden 2004</strain>
    </source>
</reference>
<dbReference type="OrthoDB" id="288590at2759"/>
<dbReference type="FunCoup" id="A0A2K1J306">
    <property type="interactions" value="12"/>
</dbReference>
<dbReference type="Gene3D" id="2.60.120.330">
    <property type="entry name" value="B-lactam Antibiotic, Isopenicillin N Synthase, Chain"/>
    <property type="match status" value="1"/>
</dbReference>
<keyword evidence="7" id="KW-1185">Reference proteome</keyword>
<dbReference type="PROSITE" id="PS51471">
    <property type="entry name" value="FE2OG_OXY"/>
    <property type="match status" value="1"/>
</dbReference>
<dbReference type="Pfam" id="PF03171">
    <property type="entry name" value="2OG-FeII_Oxy"/>
    <property type="match status" value="1"/>
</dbReference>
<dbReference type="InterPro" id="IPR044861">
    <property type="entry name" value="IPNS-like_FE2OG_OXY"/>
</dbReference>
<dbReference type="GO" id="GO:0016706">
    <property type="term" value="F:2-oxoglutarate-dependent dioxygenase activity"/>
    <property type="evidence" value="ECO:0000318"/>
    <property type="project" value="GO_Central"/>
</dbReference>
<dbReference type="PaxDb" id="3218-PP1S277_78V6.2"/>
<evidence type="ECO:0000259" key="4">
    <source>
        <dbReference type="PROSITE" id="PS51471"/>
    </source>
</evidence>
<dbReference type="RefSeq" id="XP_024400769.1">
    <property type="nucleotide sequence ID" value="XM_024545001.2"/>
</dbReference>
<evidence type="ECO:0000256" key="2">
    <source>
        <dbReference type="ARBA" id="ARBA00023004"/>
    </source>
</evidence>
<name>A0A2K1J306_PHYPA</name>
<dbReference type="AlphaFoldDB" id="A0A2K1J306"/>
<dbReference type="EnsemblPlants" id="Pp3c17_7090V3.4">
    <property type="protein sequence ID" value="Pp3c17_7090V3.4"/>
    <property type="gene ID" value="Pp3c17_7090"/>
</dbReference>
<gene>
    <name evidence="6" type="primary">LOC112294501</name>
    <name evidence="5" type="ORF">PHYPA_021754</name>
</gene>
<dbReference type="PRINTS" id="PR00682">
    <property type="entry name" value="IPNSYNTHASE"/>
</dbReference>
<dbReference type="InterPro" id="IPR050231">
    <property type="entry name" value="Iron_ascorbate_oxido_reductase"/>
</dbReference>
<dbReference type="Pfam" id="PF14226">
    <property type="entry name" value="DIOX_N"/>
    <property type="match status" value="1"/>
</dbReference>
<keyword evidence="3" id="KW-0560">Oxidoreductase</keyword>
<dbReference type="InterPro" id="IPR005123">
    <property type="entry name" value="Oxoglu/Fe-dep_dioxygenase_dom"/>
</dbReference>
<evidence type="ECO:0000313" key="5">
    <source>
        <dbReference type="EMBL" id="PNR35904.1"/>
    </source>
</evidence>
<evidence type="ECO:0000256" key="1">
    <source>
        <dbReference type="ARBA" id="ARBA00022723"/>
    </source>
</evidence>
<dbReference type="KEGG" id="ppp:112294501"/>
<keyword evidence="2 3" id="KW-0408">Iron</keyword>
<dbReference type="SUPFAM" id="SSF51197">
    <property type="entry name" value="Clavaminate synthase-like"/>
    <property type="match status" value="1"/>
</dbReference>
<keyword evidence="1 3" id="KW-0479">Metal-binding</keyword>
<sequence length="398" mass="45306">MTNTFTADSHSARIDLRFEVYLCLSVAARARVSRQVVDMTTERERDHKSEVFSKALRDVIVTDNAVPDAYLWPKQELGPMLGHEEFGEDGIPLIDLGGFEELDNNQRRQIYDRIRGACATYGFFQVVNHGVDLRILDRIQAASKKFFDVPLETKEKLECKLEGDRLLGYGFYKSSKLKTQRRNWSEGLFVDKPHIARVSSTVWPEDTDSQTEFSESVEEYVGALRELGLRLTRLILNSLGVYPETYDKYMPKEPALMRLNHYPPCPDPSKTVGLVPHHDANFFTILHQGDVGGLQVKKDEGWVAVRPYPNAFAVNAGNMLQVISNDICKSVLHKAVVNQDSDRYSIAYFVQAPDWDHIAPLPELVDAAHPVKYRPFTWPEYLESQLANPSNALKNFEL</sequence>
<evidence type="ECO:0000256" key="3">
    <source>
        <dbReference type="RuleBase" id="RU003682"/>
    </source>
</evidence>
<dbReference type="Gramene" id="Pp3c17_7090V3.4">
    <property type="protein sequence ID" value="Pp3c17_7090V3.4"/>
    <property type="gene ID" value="Pp3c17_7090"/>
</dbReference>
<evidence type="ECO:0000313" key="7">
    <source>
        <dbReference type="Proteomes" id="UP000006727"/>
    </source>
</evidence>
<dbReference type="EnsemblPlants" id="Pp3c17_7090V3.1">
    <property type="protein sequence ID" value="Pp3c17_7090V3.1"/>
    <property type="gene ID" value="Pp3c17_7090"/>
</dbReference>
<dbReference type="EMBL" id="ABEU02000017">
    <property type="protein sequence ID" value="PNR35904.1"/>
    <property type="molecule type" value="Genomic_DNA"/>
</dbReference>
<comment type="similarity">
    <text evidence="3">Belongs to the iron/ascorbate-dependent oxidoreductase family.</text>
</comment>